<name>A0A3P1YFU9_TANFO</name>
<evidence type="ECO:0000313" key="3">
    <source>
        <dbReference type="EMBL" id="RRD69545.1"/>
    </source>
</evidence>
<dbReference type="AlphaFoldDB" id="A0A3P1YFU9"/>
<dbReference type="EMBL" id="RQYN01000107">
    <property type="protein sequence ID" value="RRD69545.1"/>
    <property type="molecule type" value="Genomic_DNA"/>
</dbReference>
<dbReference type="EMBL" id="RQYS01000036">
    <property type="protein sequence ID" value="RRD59742.1"/>
    <property type="molecule type" value="Genomic_DNA"/>
</dbReference>
<evidence type="ECO:0000313" key="4">
    <source>
        <dbReference type="Proteomes" id="UP000278609"/>
    </source>
</evidence>
<dbReference type="OrthoDB" id="5767802at2"/>
<dbReference type="PANTHER" id="PTHR30543:SF21">
    <property type="entry name" value="NAD(P)H-DEPENDENT FMN REDUCTASE LOT6"/>
    <property type="match status" value="1"/>
</dbReference>
<dbReference type="Proteomes" id="UP000279860">
    <property type="component" value="Unassembled WGS sequence"/>
</dbReference>
<proteinExistence type="predicted"/>
<dbReference type="SUPFAM" id="SSF52218">
    <property type="entry name" value="Flavoproteins"/>
    <property type="match status" value="1"/>
</dbReference>
<dbReference type="Gene3D" id="3.40.50.360">
    <property type="match status" value="1"/>
</dbReference>
<dbReference type="GO" id="GO:0016491">
    <property type="term" value="F:oxidoreductase activity"/>
    <property type="evidence" value="ECO:0007669"/>
    <property type="project" value="InterPro"/>
</dbReference>
<dbReference type="RefSeq" id="WP_124751905.1">
    <property type="nucleotide sequence ID" value="NZ_RQYN01000107.1"/>
</dbReference>
<dbReference type="Proteomes" id="UP000278609">
    <property type="component" value="Unassembled WGS sequence"/>
</dbReference>
<accession>A0A3P1YFU9</accession>
<dbReference type="Pfam" id="PF03358">
    <property type="entry name" value="FMN_red"/>
    <property type="match status" value="1"/>
</dbReference>
<dbReference type="InterPro" id="IPR005025">
    <property type="entry name" value="FMN_Rdtase-like_dom"/>
</dbReference>
<evidence type="ECO:0000313" key="5">
    <source>
        <dbReference type="Proteomes" id="UP000279860"/>
    </source>
</evidence>
<sequence>MKVLAFAGSSARQSINKALVEYALSLVDNVEVVWVDLNDYEMPIYSVDRQAEGGIPALAHDFKEKISSADAIICSLAEHNGAFSTAFKNVYDWVSRINMNVFEQKPMLLMSTSPGQNGGGSVLNLAASTFPWFGGNIVAKFSLPSFGHNFDLERGVISDQQADNTLKEQVASWIKAARQTK</sequence>
<dbReference type="InterPro" id="IPR050712">
    <property type="entry name" value="NAD(P)H-dep_reductase"/>
</dbReference>
<evidence type="ECO:0000259" key="1">
    <source>
        <dbReference type="Pfam" id="PF03358"/>
    </source>
</evidence>
<reference evidence="4 5" key="1">
    <citation type="submission" date="2018-11" db="EMBL/GenBank/DDBJ databases">
        <title>Genomes From Bacteria Associated with the Canine Oral Cavity: a Test Case for Automated Genome-Based Taxonomic Assignment.</title>
        <authorList>
            <person name="Coil D.A."/>
            <person name="Jospin G."/>
            <person name="Darling A.E."/>
            <person name="Wallis C."/>
            <person name="Davis I.J."/>
            <person name="Harris S."/>
            <person name="Eisen J.A."/>
            <person name="Holcombe L.J."/>
            <person name="O'Flynn C."/>
        </authorList>
    </citation>
    <scope>NUCLEOTIDE SEQUENCE [LARGE SCALE GENOMIC DNA]</scope>
    <source>
        <strain evidence="3 5">OH1426_COT-023</strain>
        <strain evidence="2 4">OH2617_COT-023</strain>
    </source>
</reference>
<feature type="domain" description="NADPH-dependent FMN reductase-like" evidence="1">
    <location>
        <begin position="1"/>
        <end position="140"/>
    </location>
</feature>
<dbReference type="InterPro" id="IPR029039">
    <property type="entry name" value="Flavoprotein-like_sf"/>
</dbReference>
<evidence type="ECO:0000313" key="2">
    <source>
        <dbReference type="EMBL" id="RRD59742.1"/>
    </source>
</evidence>
<organism evidence="3 5">
    <name type="scientific">Tannerella forsythia</name>
    <name type="common">Bacteroides forsythus</name>
    <dbReference type="NCBI Taxonomy" id="28112"/>
    <lineage>
        <taxon>Bacteria</taxon>
        <taxon>Pseudomonadati</taxon>
        <taxon>Bacteroidota</taxon>
        <taxon>Bacteroidia</taxon>
        <taxon>Bacteroidales</taxon>
        <taxon>Tannerellaceae</taxon>
        <taxon>Tannerella</taxon>
    </lineage>
</organism>
<dbReference type="PANTHER" id="PTHR30543">
    <property type="entry name" value="CHROMATE REDUCTASE"/>
    <property type="match status" value="1"/>
</dbReference>
<dbReference type="GO" id="GO:0005829">
    <property type="term" value="C:cytosol"/>
    <property type="evidence" value="ECO:0007669"/>
    <property type="project" value="TreeGrafter"/>
</dbReference>
<gene>
    <name evidence="2" type="ORF">EII40_08865</name>
    <name evidence="3" type="ORF">EII41_13445</name>
</gene>
<dbReference type="GO" id="GO:0010181">
    <property type="term" value="F:FMN binding"/>
    <property type="evidence" value="ECO:0007669"/>
    <property type="project" value="TreeGrafter"/>
</dbReference>
<protein>
    <submittedName>
        <fullName evidence="3">NADPH-dependent oxidoreductase</fullName>
    </submittedName>
</protein>
<comment type="caution">
    <text evidence="3">The sequence shown here is derived from an EMBL/GenBank/DDBJ whole genome shotgun (WGS) entry which is preliminary data.</text>
</comment>